<reference evidence="4" key="1">
    <citation type="submission" date="2021-04" db="EMBL/GenBank/DDBJ databases">
        <authorList>
            <person name="Tunstrom K."/>
        </authorList>
    </citation>
    <scope>NUCLEOTIDE SEQUENCE</scope>
</reference>
<dbReference type="GO" id="GO:0005739">
    <property type="term" value="C:mitochondrion"/>
    <property type="evidence" value="ECO:0007669"/>
    <property type="project" value="UniProtKB-SubCell"/>
</dbReference>
<dbReference type="GO" id="GO:0006103">
    <property type="term" value="P:2-oxoglutarate metabolic process"/>
    <property type="evidence" value="ECO:0007669"/>
    <property type="project" value="InterPro"/>
</dbReference>
<comment type="subcellular location">
    <subcellularLocation>
        <location evidence="1">Mitochondrion</location>
    </subcellularLocation>
</comment>
<evidence type="ECO:0000313" key="4">
    <source>
        <dbReference type="EMBL" id="CAG5045914.1"/>
    </source>
</evidence>
<dbReference type="EMBL" id="CAJQZP010001435">
    <property type="protein sequence ID" value="CAG5045914.1"/>
    <property type="molecule type" value="Genomic_DNA"/>
</dbReference>
<comment type="caution">
    <text evidence="4">The sequence shown here is derived from an EMBL/GenBank/DDBJ whole genome shotgun (WGS) entry which is preliminary data.</text>
</comment>
<protein>
    <submittedName>
        <fullName evidence="4">(apollo) hypothetical protein</fullName>
    </submittedName>
</protein>
<keyword evidence="5" id="KW-1185">Reference proteome</keyword>
<dbReference type="AlphaFoldDB" id="A0A8S3XZ78"/>
<evidence type="ECO:0000256" key="1">
    <source>
        <dbReference type="ARBA" id="ARBA00004173"/>
    </source>
</evidence>
<evidence type="ECO:0000256" key="3">
    <source>
        <dbReference type="ARBA" id="ARBA00043970"/>
    </source>
</evidence>
<evidence type="ECO:0000256" key="2">
    <source>
        <dbReference type="ARBA" id="ARBA00023128"/>
    </source>
</evidence>
<dbReference type="OrthoDB" id="2116030at2759"/>
<name>A0A8S3XZ78_PARAO</name>
<comment type="similarity">
    <text evidence="3">Belongs to the alpha-ketoglutarate dehydrogenase component 4 family.</text>
</comment>
<dbReference type="Pfam" id="PF10937">
    <property type="entry name" value="Kgd4-YMR31"/>
    <property type="match status" value="1"/>
</dbReference>
<accession>A0A8S3XZ78</accession>
<evidence type="ECO:0000313" key="5">
    <source>
        <dbReference type="Proteomes" id="UP000691718"/>
    </source>
</evidence>
<dbReference type="InterPro" id="IPR020373">
    <property type="entry name" value="Kgd4/YMR-31"/>
</dbReference>
<proteinExistence type="inferred from homology"/>
<organism evidence="4 5">
    <name type="scientific">Parnassius apollo</name>
    <name type="common">Apollo butterfly</name>
    <name type="synonym">Papilio apollo</name>
    <dbReference type="NCBI Taxonomy" id="110799"/>
    <lineage>
        <taxon>Eukaryota</taxon>
        <taxon>Metazoa</taxon>
        <taxon>Ecdysozoa</taxon>
        <taxon>Arthropoda</taxon>
        <taxon>Hexapoda</taxon>
        <taxon>Insecta</taxon>
        <taxon>Pterygota</taxon>
        <taxon>Neoptera</taxon>
        <taxon>Endopterygota</taxon>
        <taxon>Lepidoptera</taxon>
        <taxon>Glossata</taxon>
        <taxon>Ditrysia</taxon>
        <taxon>Papilionoidea</taxon>
        <taxon>Papilionidae</taxon>
        <taxon>Parnassiinae</taxon>
        <taxon>Parnassini</taxon>
        <taxon>Parnassius</taxon>
        <taxon>Parnassius</taxon>
    </lineage>
</organism>
<gene>
    <name evidence="4" type="ORF">PAPOLLO_LOCUS23394</name>
</gene>
<keyword evidence="2" id="KW-0496">Mitochondrion</keyword>
<dbReference type="Proteomes" id="UP000691718">
    <property type="component" value="Unassembled WGS sequence"/>
</dbReference>
<feature type="non-terminal residue" evidence="4">
    <location>
        <position position="1"/>
    </location>
</feature>
<sequence length="81" mass="9135">QAQHTAAMSTISDIDLPARYRRAPLSQEEIDHINGGGVNDPKTSSPKHQILFALKIPKKLVIQCHKKKNEITFKVEKKECN</sequence>